<dbReference type="OrthoDB" id="572586at2"/>
<keyword evidence="2" id="KW-1185">Reference proteome</keyword>
<proteinExistence type="predicted"/>
<protein>
    <recommendedName>
        <fullName evidence="3">Uridine kinase</fullName>
    </recommendedName>
</protein>
<reference evidence="1 2" key="1">
    <citation type="submission" date="2016-09" db="EMBL/GenBank/DDBJ databases">
        <title>Complete genome sequence of microbes from the polar regions.</title>
        <authorList>
            <person name="Liao L."/>
            <person name="Chen B."/>
        </authorList>
    </citation>
    <scope>NUCLEOTIDE SEQUENCE [LARGE SCALE GENOMIC DNA]</scope>
    <source>
        <strain evidence="1 2">ZS314</strain>
    </source>
</reference>
<dbReference type="KEGG" id="mant:BHD05_08680"/>
<evidence type="ECO:0008006" key="3">
    <source>
        <dbReference type="Google" id="ProtNLM"/>
    </source>
</evidence>
<gene>
    <name evidence="1" type="ORF">BHD05_08680</name>
</gene>
<dbReference type="EMBL" id="CP017146">
    <property type="protein sequence ID" value="QHO69705.1"/>
    <property type="molecule type" value="Genomic_DNA"/>
</dbReference>
<accession>A0A7L5AIT1</accession>
<dbReference type="Gene3D" id="3.40.50.300">
    <property type="entry name" value="P-loop containing nucleotide triphosphate hydrolases"/>
    <property type="match status" value="1"/>
</dbReference>
<dbReference type="Proteomes" id="UP000464507">
    <property type="component" value="Chromosome"/>
</dbReference>
<evidence type="ECO:0000313" key="2">
    <source>
        <dbReference type="Proteomes" id="UP000464507"/>
    </source>
</evidence>
<dbReference type="InterPro" id="IPR027417">
    <property type="entry name" value="P-loop_NTPase"/>
</dbReference>
<name>A0A7L5AIT1_9MICO</name>
<dbReference type="AlphaFoldDB" id="A0A7L5AIT1"/>
<evidence type="ECO:0000313" key="1">
    <source>
        <dbReference type="EMBL" id="QHO69705.1"/>
    </source>
</evidence>
<organism evidence="1 2">
    <name type="scientific">Marisediminicola antarctica</name>
    <dbReference type="NCBI Taxonomy" id="674079"/>
    <lineage>
        <taxon>Bacteria</taxon>
        <taxon>Bacillati</taxon>
        <taxon>Actinomycetota</taxon>
        <taxon>Actinomycetes</taxon>
        <taxon>Micrococcales</taxon>
        <taxon>Microbacteriaceae</taxon>
        <taxon>Marisediminicola</taxon>
    </lineage>
</organism>
<sequence length="184" mass="20266">MAKWTPARADTLEALAREILHNYSRGRALVAVDGVDGQETARFANDLADACRALGSHVVRASIEEFLRPASERSARGSDSAEVLYRDSFDYDEFRRVLAHPFRSGETREQEQTVPADAILLVDGVFLNRPELAGLWSYSIWLDSAPGLAADKLYAAEAHPRAAAVAIIDNTDPEHPRRVFADAC</sequence>
<dbReference type="RefSeq" id="WP_161886086.1">
    <property type="nucleotide sequence ID" value="NZ_CP017146.1"/>
</dbReference>